<dbReference type="Proteomes" id="UP000018837">
    <property type="component" value="Unassembled WGS sequence"/>
</dbReference>
<accession>W2C7B1</accession>
<proteinExistence type="predicted"/>
<name>W2C7B1_9BACT</name>
<reference evidence="1 2" key="1">
    <citation type="submission" date="2013-11" db="EMBL/GenBank/DDBJ databases">
        <title>Single cell genomics of uncultured Tannerella BU063 (oral taxon 286).</title>
        <authorList>
            <person name="Beall C.J."/>
            <person name="Campbell A.G."/>
            <person name="Griffen A.L."/>
            <person name="Podar M."/>
            <person name="Leys E.J."/>
        </authorList>
    </citation>
    <scope>NUCLEOTIDE SEQUENCE [LARGE SCALE GENOMIC DNA]</scope>
    <source>
        <strain evidence="1">Cell 2</strain>
    </source>
</reference>
<organism evidence="1 2">
    <name type="scientific">Tannerella sp. oral taxon BU063 isolate Cell 2</name>
    <dbReference type="NCBI Taxonomy" id="1411148"/>
    <lineage>
        <taxon>Bacteria</taxon>
        <taxon>Pseudomonadati</taxon>
        <taxon>Bacteroidota</taxon>
        <taxon>Bacteroidia</taxon>
        <taxon>Bacteroidales</taxon>
        <taxon>Tannerellaceae</taxon>
        <taxon>Tannerella</taxon>
    </lineage>
</organism>
<dbReference type="AlphaFoldDB" id="W2C7B1"/>
<protein>
    <submittedName>
        <fullName evidence="1">Uncharacterized protein</fullName>
    </submittedName>
</protein>
<gene>
    <name evidence="1" type="ORF">N425_04555</name>
</gene>
<comment type="caution">
    <text evidence="1">The sequence shown here is derived from an EMBL/GenBank/DDBJ whole genome shotgun (WGS) entry which is preliminary data.</text>
</comment>
<evidence type="ECO:0000313" key="2">
    <source>
        <dbReference type="Proteomes" id="UP000018837"/>
    </source>
</evidence>
<sequence>MKALLLSFFVVVLCYSLFLDEEQQAAPSDRTNKTTMQTEAYDYVQGHDTTAFYAITSLPWS</sequence>
<evidence type="ECO:0000313" key="1">
    <source>
        <dbReference type="EMBL" id="ETK02402.1"/>
    </source>
</evidence>
<dbReference type="EMBL" id="AYUF01000362">
    <property type="protein sequence ID" value="ETK02402.1"/>
    <property type="molecule type" value="Genomic_DNA"/>
</dbReference>